<reference evidence="1 2" key="1">
    <citation type="submission" date="2021-06" db="EMBL/GenBank/DDBJ databases">
        <title>Actinoplanes lichenicola sp. nov., and Actinoplanes ovalisporus sp. nov., isolated from lichen in Thailand.</title>
        <authorList>
            <person name="Saeng-In P."/>
            <person name="Kanchanasin P."/>
            <person name="Yuki M."/>
            <person name="Kudo T."/>
            <person name="Ohkuma M."/>
            <person name="Phongsopitanun W."/>
            <person name="Tanasupawat S."/>
        </authorList>
    </citation>
    <scope>NUCLEOTIDE SEQUENCE [LARGE SCALE GENOMIC DNA]</scope>
    <source>
        <strain evidence="1 2">NBRC 110975</strain>
    </source>
</reference>
<dbReference type="RefSeq" id="WP_215791423.1">
    <property type="nucleotide sequence ID" value="NZ_JAHKKG010000008.1"/>
</dbReference>
<dbReference type="Proteomes" id="UP001519654">
    <property type="component" value="Unassembled WGS sequence"/>
</dbReference>
<name>A0ABS5YV12_9ACTN</name>
<evidence type="ECO:0000313" key="2">
    <source>
        <dbReference type="Proteomes" id="UP001519654"/>
    </source>
</evidence>
<sequence>MAEARTVQIIRQIRASPAFRQVSPPHTAVSWPVAVRHRPAWDGAPAAVFLRALLFGFRDRPGGGADLYPPFAVVTVHWPTGRIAELTEVRYARVWPHAGRRPIGRFPHDGLAPTMTAYRADRDRLFGHYDTVFGSLGDGPALDDGTAGEFAELLRRMAEPELLPFYRAIGPGFTQRFLGGDRG</sequence>
<evidence type="ECO:0000313" key="1">
    <source>
        <dbReference type="EMBL" id="MBU2667171.1"/>
    </source>
</evidence>
<gene>
    <name evidence="1" type="ORF">KOI35_27050</name>
</gene>
<organism evidence="1 2">
    <name type="scientific">Paractinoplanes bogorensis</name>
    <dbReference type="NCBI Taxonomy" id="1610840"/>
    <lineage>
        <taxon>Bacteria</taxon>
        <taxon>Bacillati</taxon>
        <taxon>Actinomycetota</taxon>
        <taxon>Actinomycetes</taxon>
        <taxon>Micromonosporales</taxon>
        <taxon>Micromonosporaceae</taxon>
        <taxon>Paractinoplanes</taxon>
    </lineage>
</organism>
<accession>A0ABS5YV12</accession>
<dbReference type="EMBL" id="JAHKKG010000008">
    <property type="protein sequence ID" value="MBU2667171.1"/>
    <property type="molecule type" value="Genomic_DNA"/>
</dbReference>
<proteinExistence type="predicted"/>
<keyword evidence="2" id="KW-1185">Reference proteome</keyword>
<protein>
    <submittedName>
        <fullName evidence="1">Uncharacterized protein</fullName>
    </submittedName>
</protein>
<comment type="caution">
    <text evidence="1">The sequence shown here is derived from an EMBL/GenBank/DDBJ whole genome shotgun (WGS) entry which is preliminary data.</text>
</comment>